<dbReference type="EMBL" id="FNBM01000011">
    <property type="protein sequence ID" value="SDG45360.1"/>
    <property type="molecule type" value="Genomic_DNA"/>
</dbReference>
<keyword evidence="1" id="KW-1133">Transmembrane helix</keyword>
<keyword evidence="1" id="KW-0812">Transmembrane</keyword>
<evidence type="ECO:0000313" key="2">
    <source>
        <dbReference type="EMBL" id="SDG45360.1"/>
    </source>
</evidence>
<organism evidence="2 3">
    <name type="scientific">Phytopseudomonas seleniipraecipitans</name>
    <dbReference type="NCBI Taxonomy" id="640205"/>
    <lineage>
        <taxon>Bacteria</taxon>
        <taxon>Pseudomonadati</taxon>
        <taxon>Pseudomonadota</taxon>
        <taxon>Gammaproteobacteria</taxon>
        <taxon>Pseudomonadales</taxon>
        <taxon>Pseudomonadaceae</taxon>
        <taxon>Phytopseudomonas</taxon>
    </lineage>
</organism>
<sequence length="79" mass="8724">MFRFNSVGLLLYLILLSILSFFLLILGLKVGVALYFYVTLGRFELNFTEAIFLSARGAAGAGSVLGLGMWIANKMNEKK</sequence>
<protein>
    <submittedName>
        <fullName evidence="2">Uncharacterized protein</fullName>
    </submittedName>
</protein>
<dbReference type="STRING" id="640205.SAMN05216381_4049"/>
<reference evidence="2 3" key="1">
    <citation type="submission" date="2016-10" db="EMBL/GenBank/DDBJ databases">
        <authorList>
            <person name="de Groot N.N."/>
        </authorList>
    </citation>
    <scope>NUCLEOTIDE SEQUENCE [LARGE SCALE GENOMIC DNA]</scope>
    <source>
        <strain evidence="2 3">LMG 25475</strain>
    </source>
</reference>
<dbReference type="AlphaFoldDB" id="A0A1G7UF09"/>
<gene>
    <name evidence="2" type="ORF">SAMN05216381_4049</name>
</gene>
<accession>A0A1G7UF09</accession>
<name>A0A1G7UF09_9GAMM</name>
<proteinExistence type="predicted"/>
<feature type="transmembrane region" description="Helical" evidence="1">
    <location>
        <begin position="9"/>
        <end position="38"/>
    </location>
</feature>
<dbReference type="Proteomes" id="UP000243378">
    <property type="component" value="Unassembled WGS sequence"/>
</dbReference>
<evidence type="ECO:0000313" key="3">
    <source>
        <dbReference type="Proteomes" id="UP000243378"/>
    </source>
</evidence>
<dbReference type="RefSeq" id="WP_092371583.1">
    <property type="nucleotide sequence ID" value="NZ_FNBM01000011.1"/>
</dbReference>
<feature type="transmembrane region" description="Helical" evidence="1">
    <location>
        <begin position="50"/>
        <end position="72"/>
    </location>
</feature>
<evidence type="ECO:0000256" key="1">
    <source>
        <dbReference type="SAM" id="Phobius"/>
    </source>
</evidence>
<keyword evidence="1" id="KW-0472">Membrane</keyword>